<reference evidence="2" key="1">
    <citation type="journal article" date="2018" name="MSphere">
        <title>Fusobacterium Genomics Using MinION and Illumina Sequencing Enables Genome Completion and Correction.</title>
        <authorList>
            <person name="Todd S.M."/>
            <person name="Settlage R.E."/>
            <person name="Lahmers K.K."/>
            <person name="Slade D.J."/>
        </authorList>
    </citation>
    <scope>NUCLEOTIDE SEQUENCE [LARGE SCALE GENOMIC DNA]</scope>
    <source>
        <strain evidence="2">ATCC 9817</strain>
    </source>
</reference>
<organism evidence="1 2">
    <name type="scientific">Fusobacterium mortiferum ATCC 9817</name>
    <dbReference type="NCBI Taxonomy" id="469616"/>
    <lineage>
        <taxon>Bacteria</taxon>
        <taxon>Fusobacteriati</taxon>
        <taxon>Fusobacteriota</taxon>
        <taxon>Fusobacteriia</taxon>
        <taxon>Fusobacteriales</taxon>
        <taxon>Fusobacteriaceae</taxon>
        <taxon>Fusobacterium</taxon>
    </lineage>
</organism>
<proteinExistence type="predicted"/>
<evidence type="ECO:0008006" key="3">
    <source>
        <dbReference type="Google" id="ProtNLM"/>
    </source>
</evidence>
<dbReference type="GeneID" id="62763164"/>
<gene>
    <name evidence="1" type="ORF">C4N19_06480</name>
</gene>
<keyword evidence="2" id="KW-1185">Reference proteome</keyword>
<evidence type="ECO:0000313" key="1">
    <source>
        <dbReference type="EMBL" id="AVQ18755.1"/>
    </source>
</evidence>
<sequence length="142" mass="16686">MVTFQDFLNKVREKEAKKVKIAKVEVEGIGEIEFQRPDESELLRYNNEMMRCYKGTLKDKDNISMENMDMEGMALNASELIYNSCSFFREKELRDMYKEYKFPEIPLIILGTTEVLRIAHSINAIFKGLKVKKETEEEIKNS</sequence>
<protein>
    <recommendedName>
        <fullName evidence="3">Phage XkdN-like protein</fullName>
    </recommendedName>
</protein>
<dbReference type="EMBL" id="CP028102">
    <property type="protein sequence ID" value="AVQ18755.1"/>
    <property type="molecule type" value="Genomic_DNA"/>
</dbReference>
<accession>A0ABN5J9D6</accession>
<dbReference type="RefSeq" id="WP_005884223.1">
    <property type="nucleotide sequence ID" value="NZ_CP028102.1"/>
</dbReference>
<evidence type="ECO:0000313" key="2">
    <source>
        <dbReference type="Proteomes" id="UP000240258"/>
    </source>
</evidence>
<name>A0ABN5J9D6_FUSMR</name>
<dbReference type="Proteomes" id="UP000240258">
    <property type="component" value="Chromosome"/>
</dbReference>